<name>A0A5J4KPP0_9CHLR</name>
<organism evidence="2 3">
    <name type="scientific">Dictyobacter vulcani</name>
    <dbReference type="NCBI Taxonomy" id="2607529"/>
    <lineage>
        <taxon>Bacteria</taxon>
        <taxon>Bacillati</taxon>
        <taxon>Chloroflexota</taxon>
        <taxon>Ktedonobacteria</taxon>
        <taxon>Ktedonobacterales</taxon>
        <taxon>Dictyobacteraceae</taxon>
        <taxon>Dictyobacter</taxon>
    </lineage>
</organism>
<keyword evidence="3" id="KW-1185">Reference proteome</keyword>
<dbReference type="AlphaFoldDB" id="A0A5J4KPP0"/>
<evidence type="ECO:0000259" key="1">
    <source>
        <dbReference type="Pfam" id="PF20434"/>
    </source>
</evidence>
<dbReference type="Proteomes" id="UP000326912">
    <property type="component" value="Unassembled WGS sequence"/>
</dbReference>
<protein>
    <recommendedName>
        <fullName evidence="1">BD-FAE-like domain-containing protein</fullName>
    </recommendedName>
</protein>
<dbReference type="InterPro" id="IPR029058">
    <property type="entry name" value="AB_hydrolase_fold"/>
</dbReference>
<dbReference type="Pfam" id="PF20434">
    <property type="entry name" value="BD-FAE"/>
    <property type="match status" value="1"/>
</dbReference>
<reference evidence="2 3" key="1">
    <citation type="submission" date="2019-10" db="EMBL/GenBank/DDBJ databases">
        <title>Dictyobacter vulcani sp. nov., within the class Ktedonobacteria, isolated from soil of volcanic Mt. Zao.</title>
        <authorList>
            <person name="Zheng Y."/>
            <person name="Wang C.M."/>
            <person name="Sakai Y."/>
            <person name="Abe K."/>
            <person name="Yokota A."/>
            <person name="Yabe S."/>
        </authorList>
    </citation>
    <scope>NUCLEOTIDE SEQUENCE [LARGE SCALE GENOMIC DNA]</scope>
    <source>
        <strain evidence="2 3">W12</strain>
    </source>
</reference>
<dbReference type="Gene3D" id="3.40.50.1820">
    <property type="entry name" value="alpha/beta hydrolase"/>
    <property type="match status" value="1"/>
</dbReference>
<dbReference type="RefSeq" id="WP_151758994.1">
    <property type="nucleotide sequence ID" value="NZ_BKZW01000003.1"/>
</dbReference>
<evidence type="ECO:0000313" key="3">
    <source>
        <dbReference type="Proteomes" id="UP000326912"/>
    </source>
</evidence>
<evidence type="ECO:0000313" key="2">
    <source>
        <dbReference type="EMBL" id="GER91354.1"/>
    </source>
</evidence>
<comment type="caution">
    <text evidence="2">The sequence shown here is derived from an EMBL/GenBank/DDBJ whole genome shotgun (WGS) entry which is preliminary data.</text>
</comment>
<feature type="domain" description="BD-FAE-like" evidence="1">
    <location>
        <begin position="40"/>
        <end position="174"/>
    </location>
</feature>
<dbReference type="InterPro" id="IPR049492">
    <property type="entry name" value="BD-FAE-like_dom"/>
</dbReference>
<accession>A0A5J4KPP0</accession>
<dbReference type="SUPFAM" id="SSF53474">
    <property type="entry name" value="alpha/beta-Hydrolases"/>
    <property type="match status" value="1"/>
</dbReference>
<proteinExistence type="predicted"/>
<sequence>MVDLREMSRMRVVYTLPGMEAVNVRKDLIYKTSDGADLKMDIYYPEDLQSQSCYPAVILVHGDGPAELLRDAKEHGAFVSLGQLLARMGVIAITFNHRVTDGWKRLEETASDVDDLMQYVCEQSESLQVKKDALCMWTFSAGAPFGLRTALRNAPAHIRALVAYYGLLDLQSLRSIVPATTTDATLREFSAISYLEKDVQSIPPLFIVRAGLDRPDLNSILDTFVAQAFKQNASITAVNHGTGHHGFDFLDDNERSREIIRQTLDFINARLKL</sequence>
<dbReference type="EMBL" id="BKZW01000003">
    <property type="protein sequence ID" value="GER91354.1"/>
    <property type="molecule type" value="Genomic_DNA"/>
</dbReference>
<gene>
    <name evidence="2" type="ORF">KDW_55160</name>
</gene>